<dbReference type="PANTHER" id="PTHR33845">
    <property type="entry name" value="C2H2-TYPE DOMAIN-CONTAINING PROTEIN"/>
    <property type="match status" value="1"/>
</dbReference>
<name>A0A8S3U2H4_MYTED</name>
<evidence type="ECO:0000313" key="1">
    <source>
        <dbReference type="EMBL" id="CAG2238147.1"/>
    </source>
</evidence>
<accession>A0A8S3U2H4</accession>
<reference evidence="1" key="1">
    <citation type="submission" date="2021-03" db="EMBL/GenBank/DDBJ databases">
        <authorList>
            <person name="Bekaert M."/>
        </authorList>
    </citation>
    <scope>NUCLEOTIDE SEQUENCE</scope>
</reference>
<dbReference type="Proteomes" id="UP000683360">
    <property type="component" value="Unassembled WGS sequence"/>
</dbReference>
<dbReference type="EMBL" id="CAJPWZ010002417">
    <property type="protein sequence ID" value="CAG2238147.1"/>
    <property type="molecule type" value="Genomic_DNA"/>
</dbReference>
<proteinExistence type="predicted"/>
<dbReference type="AlphaFoldDB" id="A0A8S3U2H4"/>
<keyword evidence="2" id="KW-1185">Reference proteome</keyword>
<evidence type="ECO:0000313" key="2">
    <source>
        <dbReference type="Proteomes" id="UP000683360"/>
    </source>
</evidence>
<dbReference type="OrthoDB" id="6114375at2759"/>
<dbReference type="PANTHER" id="PTHR33845:SF1">
    <property type="entry name" value="C2H2-TYPE DOMAIN-CONTAINING PROTEIN"/>
    <property type="match status" value="1"/>
</dbReference>
<comment type="caution">
    <text evidence="1">The sequence shown here is derived from an EMBL/GenBank/DDBJ whole genome shotgun (WGS) entry which is preliminary data.</text>
</comment>
<sequence length="230" mass="25683">MVDATLCENSGCTNCSKTPWGAMCVCEPGQILSSDNKTCKDEVVLYDEQESSGEVQSKCCGKGTCKEIPAIGSYSNFSFEEGGIRVWKDHGIGEGLLIKNDQIPAINIRYITVLKEPDDIPFHQLPKRNTKPDTENLVIQCTNDGCTEEFSTERELLNHQLVGKCQIEIEFNSGLNSDITKKKYYEKLSESSFLKGVLNLSAETKQMVGLENSLRLGWALKTERKSKHFN</sequence>
<gene>
    <name evidence="1" type="ORF">MEDL_50612</name>
</gene>
<protein>
    <recommendedName>
        <fullName evidence="3">C2H2-type domain-containing protein</fullName>
    </recommendedName>
</protein>
<organism evidence="1 2">
    <name type="scientific">Mytilus edulis</name>
    <name type="common">Blue mussel</name>
    <dbReference type="NCBI Taxonomy" id="6550"/>
    <lineage>
        <taxon>Eukaryota</taxon>
        <taxon>Metazoa</taxon>
        <taxon>Spiralia</taxon>
        <taxon>Lophotrochozoa</taxon>
        <taxon>Mollusca</taxon>
        <taxon>Bivalvia</taxon>
        <taxon>Autobranchia</taxon>
        <taxon>Pteriomorphia</taxon>
        <taxon>Mytilida</taxon>
        <taxon>Mytiloidea</taxon>
        <taxon>Mytilidae</taxon>
        <taxon>Mytilinae</taxon>
        <taxon>Mytilus</taxon>
    </lineage>
</organism>
<evidence type="ECO:0008006" key="3">
    <source>
        <dbReference type="Google" id="ProtNLM"/>
    </source>
</evidence>